<dbReference type="SUPFAM" id="SSF55469">
    <property type="entry name" value="FMN-dependent nitroreductase-like"/>
    <property type="match status" value="1"/>
</dbReference>
<evidence type="ECO:0000256" key="2">
    <source>
        <dbReference type="ARBA" id="ARBA00023002"/>
    </source>
</evidence>
<keyword evidence="2" id="KW-0560">Oxidoreductase</keyword>
<dbReference type="InterPro" id="IPR029479">
    <property type="entry name" value="Nitroreductase"/>
</dbReference>
<dbReference type="HOGENOM" id="CLU_070764_6_0_7"/>
<sequence>MAKIHPVLRNRTSGVSFSDAPLESEKIASLLEAFCWAPSSRNAQPWRLVVVQSPEAHQKFDEALSENNQKWATQAPVKMIILGNPEEQPDRNGQNRWLLDVGLALENLLLQGCDMGLTVHAMAGWDEEMVMKNFNIPAPFRVAALFAVGYPGNVADLSEELQQKANQPQVRKPLDEIVSWDAFGQAVN</sequence>
<name>W4LSX9_9BACT</name>
<accession>W4LSX9</accession>
<protein>
    <recommendedName>
        <fullName evidence="3">Nitroreductase domain-containing protein</fullName>
    </recommendedName>
</protein>
<evidence type="ECO:0000313" key="5">
    <source>
        <dbReference type="Proteomes" id="UP000019140"/>
    </source>
</evidence>
<evidence type="ECO:0000313" key="4">
    <source>
        <dbReference type="EMBL" id="ETX00970.1"/>
    </source>
</evidence>
<dbReference type="PANTHER" id="PTHR43673">
    <property type="entry name" value="NAD(P)H NITROREDUCTASE YDGI-RELATED"/>
    <property type="match status" value="1"/>
</dbReference>
<evidence type="ECO:0000256" key="1">
    <source>
        <dbReference type="ARBA" id="ARBA00007118"/>
    </source>
</evidence>
<proteinExistence type="inferred from homology"/>
<keyword evidence="5" id="KW-1185">Reference proteome</keyword>
<comment type="similarity">
    <text evidence="1">Belongs to the nitroreductase family.</text>
</comment>
<gene>
    <name evidence="4" type="ORF">ETSY2_38040</name>
</gene>
<feature type="domain" description="Nitroreductase" evidence="3">
    <location>
        <begin position="9"/>
        <end position="72"/>
    </location>
</feature>
<dbReference type="GO" id="GO:0016491">
    <property type="term" value="F:oxidoreductase activity"/>
    <property type="evidence" value="ECO:0007669"/>
    <property type="project" value="UniProtKB-KW"/>
</dbReference>
<dbReference type="AlphaFoldDB" id="W4LSX9"/>
<dbReference type="Pfam" id="PF00881">
    <property type="entry name" value="Nitroreductase"/>
    <property type="match status" value="1"/>
</dbReference>
<comment type="caution">
    <text evidence="4">The sequence shown here is derived from an EMBL/GenBank/DDBJ whole genome shotgun (WGS) entry which is preliminary data.</text>
</comment>
<dbReference type="Gene3D" id="3.40.109.10">
    <property type="entry name" value="NADH Oxidase"/>
    <property type="match status" value="1"/>
</dbReference>
<organism evidence="4 5">
    <name type="scientific">Candidatus Entotheonella gemina</name>
    <dbReference type="NCBI Taxonomy" id="1429439"/>
    <lineage>
        <taxon>Bacteria</taxon>
        <taxon>Pseudomonadati</taxon>
        <taxon>Nitrospinota/Tectimicrobiota group</taxon>
        <taxon>Candidatus Tectimicrobiota</taxon>
        <taxon>Candidatus Entotheonellia</taxon>
        <taxon>Candidatus Entotheonellales</taxon>
        <taxon>Candidatus Entotheonellaceae</taxon>
        <taxon>Candidatus Entotheonella</taxon>
    </lineage>
</organism>
<dbReference type="EMBL" id="AZHX01001672">
    <property type="protein sequence ID" value="ETX00970.1"/>
    <property type="molecule type" value="Genomic_DNA"/>
</dbReference>
<reference evidence="4 5" key="1">
    <citation type="journal article" date="2014" name="Nature">
        <title>An environmental bacterial taxon with a large and distinct metabolic repertoire.</title>
        <authorList>
            <person name="Wilson M.C."/>
            <person name="Mori T."/>
            <person name="Ruckert C."/>
            <person name="Uria A.R."/>
            <person name="Helf M.J."/>
            <person name="Takada K."/>
            <person name="Gernert C."/>
            <person name="Steffens U.A."/>
            <person name="Heycke N."/>
            <person name="Schmitt S."/>
            <person name="Rinke C."/>
            <person name="Helfrich E.J."/>
            <person name="Brachmann A.O."/>
            <person name="Gurgui C."/>
            <person name="Wakimoto T."/>
            <person name="Kracht M."/>
            <person name="Crusemann M."/>
            <person name="Hentschel U."/>
            <person name="Abe I."/>
            <person name="Matsunaga S."/>
            <person name="Kalinowski J."/>
            <person name="Takeyama H."/>
            <person name="Piel J."/>
        </authorList>
    </citation>
    <scope>NUCLEOTIDE SEQUENCE [LARGE SCALE GENOMIC DNA]</scope>
    <source>
        <strain evidence="5">TSY2</strain>
    </source>
</reference>
<evidence type="ECO:0000259" key="3">
    <source>
        <dbReference type="Pfam" id="PF00881"/>
    </source>
</evidence>
<dbReference type="PANTHER" id="PTHR43673:SF10">
    <property type="entry name" value="NADH DEHYDROGENASE_NAD(P)H NITROREDUCTASE XCC3605-RELATED"/>
    <property type="match status" value="1"/>
</dbReference>
<dbReference type="InterPro" id="IPR000415">
    <property type="entry name" value="Nitroreductase-like"/>
</dbReference>
<dbReference type="Proteomes" id="UP000019140">
    <property type="component" value="Unassembled WGS sequence"/>
</dbReference>
<dbReference type="CDD" id="cd02138">
    <property type="entry name" value="TdsD-like"/>
    <property type="match status" value="1"/>
</dbReference>